<reference evidence="3" key="1">
    <citation type="submission" date="2021-01" db="EMBL/GenBank/DDBJ databases">
        <authorList>
            <person name="Corre E."/>
            <person name="Pelletier E."/>
            <person name="Niang G."/>
            <person name="Scheremetjew M."/>
            <person name="Finn R."/>
            <person name="Kale V."/>
            <person name="Holt S."/>
            <person name="Cochrane G."/>
            <person name="Meng A."/>
            <person name="Brown T."/>
            <person name="Cohen L."/>
        </authorList>
    </citation>
    <scope>NUCLEOTIDE SEQUENCE</scope>
    <source>
        <strain evidence="3">NIES-381</strain>
    </source>
</reference>
<evidence type="ECO:0000259" key="2">
    <source>
        <dbReference type="Pfam" id="PF18198"/>
    </source>
</evidence>
<dbReference type="Pfam" id="PF18198">
    <property type="entry name" value="AAA_lid_11"/>
    <property type="match status" value="1"/>
</dbReference>
<feature type="domain" description="Dynein heavy chain AAA lid" evidence="2">
    <location>
        <begin position="294"/>
        <end position="370"/>
    </location>
</feature>
<dbReference type="InterPro" id="IPR041658">
    <property type="entry name" value="AAA_lid_11"/>
</dbReference>
<gene>
    <name evidence="3" type="ORF">EGYM00392_LOCUS7739</name>
</gene>
<dbReference type="PANTHER" id="PTHR45703">
    <property type="entry name" value="DYNEIN HEAVY CHAIN"/>
    <property type="match status" value="1"/>
</dbReference>
<dbReference type="GO" id="GO:0051959">
    <property type="term" value="F:dynein light intermediate chain binding"/>
    <property type="evidence" value="ECO:0007669"/>
    <property type="project" value="InterPro"/>
</dbReference>
<dbReference type="EMBL" id="HBGA01019955">
    <property type="protein sequence ID" value="CAD8996677.1"/>
    <property type="molecule type" value="Transcribed_RNA"/>
</dbReference>
<dbReference type="GO" id="GO:0007018">
    <property type="term" value="P:microtubule-based movement"/>
    <property type="evidence" value="ECO:0007669"/>
    <property type="project" value="InterPro"/>
</dbReference>
<sequence length="370" mass="42269">MKHEGKLDPAKCRFLLQGAPKPHWETNQLEWLTNQQWDNVGYIGELEGLEKLTLDIQSGMKRWREWVELEAPERERLPGEWRSLCAFDRLLVIRALRPERIMHAVAAFVATSMGQQYVEPIPFDLRAVMKRSCPRVPLLFILFPGADPINEVEGLGNEMGYTREQGRFHAVAMGQLQENVASRSLAEAAEHGGWVMLQNIHLMTKWLPQLDAMIEILSTRPLQGLTKKVGIHPDFRLFLSAESTLDPRQRVPVAIIRRSIKLIDEPPQTLRASMLRAISAYRDGLETSSRPADFKRIFFTLCFFHSVVIGRKRFGAQGWAATYSFTTGDLLISADVLWNYLEVTNADNAIPWEDIRYILGEIMYGGHITD</sequence>
<organism evidence="3">
    <name type="scientific">Eutreptiella gymnastica</name>
    <dbReference type="NCBI Taxonomy" id="73025"/>
    <lineage>
        <taxon>Eukaryota</taxon>
        <taxon>Discoba</taxon>
        <taxon>Euglenozoa</taxon>
        <taxon>Euglenida</taxon>
        <taxon>Spirocuta</taxon>
        <taxon>Euglenophyceae</taxon>
        <taxon>Eutreptiales</taxon>
        <taxon>Eutreptiaceae</taxon>
        <taxon>Eutreptiella</taxon>
    </lineage>
</organism>
<evidence type="ECO:0000259" key="1">
    <source>
        <dbReference type="Pfam" id="PF03028"/>
    </source>
</evidence>
<dbReference type="PANTHER" id="PTHR45703:SF8">
    <property type="entry name" value="DYNEINS HEAVY CHAIN"/>
    <property type="match status" value="1"/>
</dbReference>
<dbReference type="GO" id="GO:0045505">
    <property type="term" value="F:dynein intermediate chain binding"/>
    <property type="evidence" value="ECO:0007669"/>
    <property type="project" value="InterPro"/>
</dbReference>
<dbReference type="GO" id="GO:0030286">
    <property type="term" value="C:dynein complex"/>
    <property type="evidence" value="ECO:0007669"/>
    <property type="project" value="InterPro"/>
</dbReference>
<dbReference type="InterPro" id="IPR026983">
    <property type="entry name" value="DHC"/>
</dbReference>
<dbReference type="Pfam" id="PF03028">
    <property type="entry name" value="Dynein_heavy"/>
    <property type="match status" value="1"/>
</dbReference>
<name>A0A7S1HZX9_9EUGL</name>
<proteinExistence type="predicted"/>
<dbReference type="InterPro" id="IPR042219">
    <property type="entry name" value="AAA_lid_11_sf"/>
</dbReference>
<dbReference type="AlphaFoldDB" id="A0A7S1HZX9"/>
<protein>
    <recommendedName>
        <fullName evidence="4">Dynein heavy chain</fullName>
    </recommendedName>
</protein>
<dbReference type="Gene3D" id="3.40.50.300">
    <property type="entry name" value="P-loop containing nucleotide triphosphate hydrolases"/>
    <property type="match status" value="1"/>
</dbReference>
<dbReference type="GO" id="GO:0008569">
    <property type="term" value="F:minus-end-directed microtubule motor activity"/>
    <property type="evidence" value="ECO:0007669"/>
    <property type="project" value="InterPro"/>
</dbReference>
<dbReference type="Gene3D" id="1.10.8.720">
    <property type="entry name" value="Region D6 of dynein motor"/>
    <property type="match status" value="1"/>
</dbReference>
<accession>A0A7S1HZX9</accession>
<dbReference type="InterPro" id="IPR004273">
    <property type="entry name" value="Dynein_heavy_D6_P-loop"/>
</dbReference>
<evidence type="ECO:0000313" key="3">
    <source>
        <dbReference type="EMBL" id="CAD8996677.1"/>
    </source>
</evidence>
<feature type="domain" description="Dynein heavy chain region D6 P-loop" evidence="1">
    <location>
        <begin position="134"/>
        <end position="262"/>
    </location>
</feature>
<dbReference type="InterPro" id="IPR027417">
    <property type="entry name" value="P-loop_NTPase"/>
</dbReference>
<evidence type="ECO:0008006" key="4">
    <source>
        <dbReference type="Google" id="ProtNLM"/>
    </source>
</evidence>